<keyword evidence="1" id="KW-0809">Transit peptide</keyword>
<evidence type="ECO:0000313" key="3">
    <source>
        <dbReference type="EMBL" id="KAK4400209.1"/>
    </source>
</evidence>
<dbReference type="SUPFAM" id="SSF140990">
    <property type="entry name" value="FtsH protease domain-like"/>
    <property type="match status" value="1"/>
</dbReference>
<dbReference type="PANTHER" id="PTHR23076:SF58">
    <property type="entry name" value="INACTIVE ATP-DEPENDENT ZINC METALLOPROTEASE FTSHI 5, CHLOROPLASTIC-RELATED"/>
    <property type="match status" value="1"/>
</dbReference>
<dbReference type="FunFam" id="3.40.50.300:FF:002568">
    <property type="entry name" value="Cell division protein (FtsH)"/>
    <property type="match status" value="1"/>
</dbReference>
<dbReference type="PANTHER" id="PTHR23076">
    <property type="entry name" value="METALLOPROTEASE M41 FTSH"/>
    <property type="match status" value="1"/>
</dbReference>
<dbReference type="SMART" id="SM00382">
    <property type="entry name" value="AAA"/>
    <property type="match status" value="1"/>
</dbReference>
<keyword evidence="3" id="KW-0482">Metalloprotease</keyword>
<reference evidence="3" key="1">
    <citation type="submission" date="2020-06" db="EMBL/GenBank/DDBJ databases">
        <authorList>
            <person name="Li T."/>
            <person name="Hu X."/>
            <person name="Zhang T."/>
            <person name="Song X."/>
            <person name="Zhang H."/>
            <person name="Dai N."/>
            <person name="Sheng W."/>
            <person name="Hou X."/>
            <person name="Wei L."/>
        </authorList>
    </citation>
    <scope>NUCLEOTIDE SEQUENCE</scope>
    <source>
        <strain evidence="3">K16</strain>
        <tissue evidence="3">Leaf</tissue>
    </source>
</reference>
<reference evidence="3" key="2">
    <citation type="journal article" date="2024" name="Plant">
        <title>Genomic evolution and insights into agronomic trait innovations of Sesamum species.</title>
        <authorList>
            <person name="Miao H."/>
            <person name="Wang L."/>
            <person name="Qu L."/>
            <person name="Liu H."/>
            <person name="Sun Y."/>
            <person name="Le M."/>
            <person name="Wang Q."/>
            <person name="Wei S."/>
            <person name="Zheng Y."/>
            <person name="Lin W."/>
            <person name="Duan Y."/>
            <person name="Cao H."/>
            <person name="Xiong S."/>
            <person name="Wang X."/>
            <person name="Wei L."/>
            <person name="Li C."/>
            <person name="Ma Q."/>
            <person name="Ju M."/>
            <person name="Zhao R."/>
            <person name="Li G."/>
            <person name="Mu C."/>
            <person name="Tian Q."/>
            <person name="Mei H."/>
            <person name="Zhang T."/>
            <person name="Gao T."/>
            <person name="Zhang H."/>
        </authorList>
    </citation>
    <scope>NUCLEOTIDE SEQUENCE</scope>
    <source>
        <strain evidence="3">K16</strain>
    </source>
</reference>
<proteinExistence type="predicted"/>
<sequence length="565" mass="63146">MSALVASFDVGLPGIEKSGKEGCGDSLITESTHHNRCSSALSIGVLIVGERGTGKTSLALAIAAEARVPVVEVKAQQLEAGLWVGQSASNVRELFQTARDLAPVIILVEDFELFAGVRGKFIHTKKQDHEAFINQLLVELDGFEKQDGVVLMATTRSLKQIDEALRRPGRMDRIFQLQQPTQAEREKILHLAAKETMDEDLIDFVDWRTEHVLAIMDPLLVDLFLNAVAPTQQVAEKTAHLRAMELKCVPLSLEGSAFRTKFVDTDELMSYCSWFATFSAIVPKWVRKTKVSKKISKMLVNHLGLTLTKEDLQNVVDLMEPYGQISNGIELLSPPLDWTRETKFPHAVWAAGRGLMALLLPNFDVVDNLWLESSSWEGIGCTKITKTRNGATVNGNVETRAYLEKKLVFCFGSYVASQLLLPFGEENILSSSELKEAQEIATRMVVQYGWGPDDSPTIYHHGNAVTALSMGDNFEYEMAAKVERIYNLAYDKARVLLQKNYLALERIVEELLEYEILTGKDLERIVAENGGIREKEPFFLSSAGYEEPTHHEHNYTAVIEFNPED</sequence>
<dbReference type="Gene3D" id="1.20.58.760">
    <property type="entry name" value="Peptidase M41"/>
    <property type="match status" value="1"/>
</dbReference>
<dbReference type="InterPro" id="IPR003959">
    <property type="entry name" value="ATPase_AAA_core"/>
</dbReference>
<dbReference type="InterPro" id="IPR037219">
    <property type="entry name" value="Peptidase_M41-like"/>
</dbReference>
<dbReference type="InterPro" id="IPR027417">
    <property type="entry name" value="P-loop_NTPase"/>
</dbReference>
<dbReference type="Pfam" id="PF01434">
    <property type="entry name" value="Peptidase_M41"/>
    <property type="match status" value="1"/>
</dbReference>
<keyword evidence="3" id="KW-0378">Hydrolase</keyword>
<dbReference type="AlphaFoldDB" id="A0AAE1WV07"/>
<dbReference type="GO" id="GO:0005524">
    <property type="term" value="F:ATP binding"/>
    <property type="evidence" value="ECO:0007669"/>
    <property type="project" value="InterPro"/>
</dbReference>
<dbReference type="EMBL" id="JACGWL010000006">
    <property type="protein sequence ID" value="KAK4400209.1"/>
    <property type="molecule type" value="Genomic_DNA"/>
</dbReference>
<keyword evidence="4" id="KW-1185">Reference proteome</keyword>
<gene>
    <name evidence="3" type="ORF">Sango_1127000</name>
</gene>
<dbReference type="InterPro" id="IPR000642">
    <property type="entry name" value="Peptidase_M41"/>
</dbReference>
<evidence type="ECO:0000313" key="4">
    <source>
        <dbReference type="Proteomes" id="UP001289374"/>
    </source>
</evidence>
<comment type="caution">
    <text evidence="3">The sequence shown here is derived from an EMBL/GenBank/DDBJ whole genome shotgun (WGS) entry which is preliminary data.</text>
</comment>
<protein>
    <submittedName>
        <fullName evidence="3">Inactive ATP-dependent zinc metalloprotease FTSHI 5, chloroplastic</fullName>
    </submittedName>
</protein>
<dbReference type="GO" id="GO:0016887">
    <property type="term" value="F:ATP hydrolysis activity"/>
    <property type="evidence" value="ECO:0007669"/>
    <property type="project" value="InterPro"/>
</dbReference>
<dbReference type="GO" id="GO:0009535">
    <property type="term" value="C:chloroplast thylakoid membrane"/>
    <property type="evidence" value="ECO:0007669"/>
    <property type="project" value="TreeGrafter"/>
</dbReference>
<name>A0AAE1WV07_9LAMI</name>
<evidence type="ECO:0000259" key="2">
    <source>
        <dbReference type="SMART" id="SM00382"/>
    </source>
</evidence>
<dbReference type="SUPFAM" id="SSF52540">
    <property type="entry name" value="P-loop containing nucleoside triphosphate hydrolases"/>
    <property type="match status" value="1"/>
</dbReference>
<dbReference type="GO" id="GO:0004222">
    <property type="term" value="F:metalloendopeptidase activity"/>
    <property type="evidence" value="ECO:0007669"/>
    <property type="project" value="InterPro"/>
</dbReference>
<dbReference type="Proteomes" id="UP001289374">
    <property type="component" value="Unassembled WGS sequence"/>
</dbReference>
<feature type="domain" description="AAA+ ATPase" evidence="2">
    <location>
        <begin position="41"/>
        <end position="181"/>
    </location>
</feature>
<dbReference type="GO" id="GO:0006508">
    <property type="term" value="P:proteolysis"/>
    <property type="evidence" value="ECO:0007669"/>
    <property type="project" value="InterPro"/>
</dbReference>
<accession>A0AAE1WV07</accession>
<dbReference type="InterPro" id="IPR003593">
    <property type="entry name" value="AAA+_ATPase"/>
</dbReference>
<organism evidence="3 4">
    <name type="scientific">Sesamum angolense</name>
    <dbReference type="NCBI Taxonomy" id="2727404"/>
    <lineage>
        <taxon>Eukaryota</taxon>
        <taxon>Viridiplantae</taxon>
        <taxon>Streptophyta</taxon>
        <taxon>Embryophyta</taxon>
        <taxon>Tracheophyta</taxon>
        <taxon>Spermatophyta</taxon>
        <taxon>Magnoliopsida</taxon>
        <taxon>eudicotyledons</taxon>
        <taxon>Gunneridae</taxon>
        <taxon>Pentapetalae</taxon>
        <taxon>asterids</taxon>
        <taxon>lamiids</taxon>
        <taxon>Lamiales</taxon>
        <taxon>Pedaliaceae</taxon>
        <taxon>Sesamum</taxon>
    </lineage>
</organism>
<keyword evidence="3" id="KW-0645">Protease</keyword>
<dbReference type="GO" id="GO:0004176">
    <property type="term" value="F:ATP-dependent peptidase activity"/>
    <property type="evidence" value="ECO:0007669"/>
    <property type="project" value="InterPro"/>
</dbReference>
<dbReference type="Gene3D" id="3.40.50.300">
    <property type="entry name" value="P-loop containing nucleotide triphosphate hydrolases"/>
    <property type="match status" value="1"/>
</dbReference>
<evidence type="ECO:0000256" key="1">
    <source>
        <dbReference type="ARBA" id="ARBA00022946"/>
    </source>
</evidence>
<dbReference type="Pfam" id="PF00004">
    <property type="entry name" value="AAA"/>
    <property type="match status" value="1"/>
</dbReference>